<dbReference type="Gene3D" id="3.30.40.10">
    <property type="entry name" value="Zinc/RING finger domain, C3HC4 (zinc finger)"/>
    <property type="match status" value="1"/>
</dbReference>
<evidence type="ECO:0000313" key="2">
    <source>
        <dbReference type="Proteomes" id="UP000887116"/>
    </source>
</evidence>
<comment type="caution">
    <text evidence="1">The sequence shown here is derived from an EMBL/GenBank/DDBJ whole genome shotgun (WGS) entry which is preliminary data.</text>
</comment>
<organism evidence="1 2">
    <name type="scientific">Trichonephila clavata</name>
    <name type="common">Joro spider</name>
    <name type="synonym">Nephila clavata</name>
    <dbReference type="NCBI Taxonomy" id="2740835"/>
    <lineage>
        <taxon>Eukaryota</taxon>
        <taxon>Metazoa</taxon>
        <taxon>Ecdysozoa</taxon>
        <taxon>Arthropoda</taxon>
        <taxon>Chelicerata</taxon>
        <taxon>Arachnida</taxon>
        <taxon>Araneae</taxon>
        <taxon>Araneomorphae</taxon>
        <taxon>Entelegynae</taxon>
        <taxon>Araneoidea</taxon>
        <taxon>Nephilidae</taxon>
        <taxon>Trichonephila</taxon>
    </lineage>
</organism>
<accession>A0A8X6KRT0</accession>
<reference evidence="1" key="1">
    <citation type="submission" date="2020-07" db="EMBL/GenBank/DDBJ databases">
        <title>Multicomponent nature underlies the extraordinary mechanical properties of spider dragline silk.</title>
        <authorList>
            <person name="Kono N."/>
            <person name="Nakamura H."/>
            <person name="Mori M."/>
            <person name="Yoshida Y."/>
            <person name="Ohtoshi R."/>
            <person name="Malay A.D."/>
            <person name="Moran D.A.P."/>
            <person name="Tomita M."/>
            <person name="Numata K."/>
            <person name="Arakawa K."/>
        </authorList>
    </citation>
    <scope>NUCLEOTIDE SEQUENCE</scope>
</reference>
<dbReference type="SUPFAM" id="SSF57850">
    <property type="entry name" value="RING/U-box"/>
    <property type="match status" value="1"/>
</dbReference>
<name>A0A8X6KRT0_TRICU</name>
<dbReference type="OrthoDB" id="1681166at2759"/>
<evidence type="ECO:0000313" key="1">
    <source>
        <dbReference type="EMBL" id="GFQ84260.1"/>
    </source>
</evidence>
<dbReference type="Proteomes" id="UP000887116">
    <property type="component" value="Unassembled WGS sequence"/>
</dbReference>
<protein>
    <recommendedName>
        <fullName evidence="3">Anaphase-promoting complex subunit 11 RING-H2 finger domain-containing protein</fullName>
    </recommendedName>
</protein>
<gene>
    <name evidence="1" type="ORF">TNCT_693081</name>
</gene>
<keyword evidence="2" id="KW-1185">Reference proteome</keyword>
<sequence>MKIRIKKYTAVATWHWVTDDIDCGICRMPLNTCSPYCKCDTPGEKCPKTQGFSLTIIQMILNTVEKELYDAYFILVCIIYSLIQNQNILNYAF</sequence>
<dbReference type="InterPro" id="IPR013083">
    <property type="entry name" value="Znf_RING/FYVE/PHD"/>
</dbReference>
<dbReference type="AlphaFoldDB" id="A0A8X6KRT0"/>
<proteinExistence type="predicted"/>
<evidence type="ECO:0008006" key="3">
    <source>
        <dbReference type="Google" id="ProtNLM"/>
    </source>
</evidence>
<dbReference type="EMBL" id="BMAO01002913">
    <property type="protein sequence ID" value="GFQ84260.1"/>
    <property type="molecule type" value="Genomic_DNA"/>
</dbReference>